<evidence type="ECO:0000256" key="1">
    <source>
        <dbReference type="SAM" id="MobiDB-lite"/>
    </source>
</evidence>
<dbReference type="PROSITE" id="PS51257">
    <property type="entry name" value="PROKAR_LIPOPROTEIN"/>
    <property type="match status" value="1"/>
</dbReference>
<protein>
    <recommendedName>
        <fullName evidence="2">DUF8094 domain-containing protein</fullName>
    </recommendedName>
</protein>
<feature type="region of interest" description="Disordered" evidence="1">
    <location>
        <begin position="31"/>
        <end position="55"/>
    </location>
</feature>
<dbReference type="RefSeq" id="WP_219538341.1">
    <property type="nucleotide sequence ID" value="NZ_JAHKRM010000046.1"/>
</dbReference>
<keyword evidence="4" id="KW-1185">Reference proteome</keyword>
<name>A0ABW4GJJ4_9ACTN</name>
<evidence type="ECO:0000313" key="3">
    <source>
        <dbReference type="EMBL" id="MFD1542673.1"/>
    </source>
</evidence>
<reference evidence="4" key="1">
    <citation type="journal article" date="2019" name="Int. J. Syst. Evol. Microbiol.">
        <title>The Global Catalogue of Microorganisms (GCM) 10K type strain sequencing project: providing services to taxonomists for standard genome sequencing and annotation.</title>
        <authorList>
            <consortium name="The Broad Institute Genomics Platform"/>
            <consortium name="The Broad Institute Genome Sequencing Center for Infectious Disease"/>
            <person name="Wu L."/>
            <person name="Ma J."/>
        </authorList>
    </citation>
    <scope>NUCLEOTIDE SEQUENCE [LARGE SCALE GENOMIC DNA]</scope>
    <source>
        <strain evidence="4">CGMCC 1.15399</strain>
    </source>
</reference>
<evidence type="ECO:0000313" key="4">
    <source>
        <dbReference type="Proteomes" id="UP001597097"/>
    </source>
</evidence>
<dbReference type="Pfam" id="PF26366">
    <property type="entry name" value="DUF8094"/>
    <property type="match status" value="1"/>
</dbReference>
<organism evidence="3 4">
    <name type="scientific">Nonomuraea guangzhouensis</name>
    <dbReference type="NCBI Taxonomy" id="1291555"/>
    <lineage>
        <taxon>Bacteria</taxon>
        <taxon>Bacillati</taxon>
        <taxon>Actinomycetota</taxon>
        <taxon>Actinomycetes</taxon>
        <taxon>Streptosporangiales</taxon>
        <taxon>Streptosporangiaceae</taxon>
        <taxon>Nonomuraea</taxon>
    </lineage>
</organism>
<proteinExistence type="predicted"/>
<evidence type="ECO:0000259" key="2">
    <source>
        <dbReference type="Pfam" id="PF26366"/>
    </source>
</evidence>
<comment type="caution">
    <text evidence="3">The sequence shown here is derived from an EMBL/GenBank/DDBJ whole genome shotgun (WGS) entry which is preliminary data.</text>
</comment>
<dbReference type="EMBL" id="JBHUCM010000032">
    <property type="protein sequence ID" value="MFD1542673.1"/>
    <property type="molecule type" value="Genomic_DNA"/>
</dbReference>
<feature type="compositionally biased region" description="Low complexity" evidence="1">
    <location>
        <begin position="39"/>
        <end position="52"/>
    </location>
</feature>
<gene>
    <name evidence="3" type="ORF">ACFSJ0_36850</name>
</gene>
<dbReference type="Proteomes" id="UP001597097">
    <property type="component" value="Unassembled WGS sequence"/>
</dbReference>
<feature type="domain" description="DUF8094" evidence="2">
    <location>
        <begin position="53"/>
        <end position="342"/>
    </location>
</feature>
<dbReference type="InterPro" id="IPR058407">
    <property type="entry name" value="DUF8094"/>
</dbReference>
<sequence>MRRFGTVIGSVTAGCLLAGCSALPSLPGLGRAAEPKAPPTASAAASPGAGRSVSDEEGRTIIADYIKRNNAANQARSEKLLAGFEGGSSFAIDKAAYTSSRLLTKQADYTYKPFAYTKPTYYAPPAGGAPWFLTTAHWQRGKETDKEVTYLLFNRQADGWRQVYSPDSYEDTADKLPDLKTDGAGAAAAVAQADGKGLLMSPGDFARRYAAHLSGKGTAADKTLFAADDISTGAASNRAKMNKYAELTEVVRPATRYPSYALRTADGGALAFTTLQRDRHYDVRQGPERNYVFQKDSGLLRGHYYNSMKMTELIQVAAHIPPKGGKLAQVQLVAGYSGLTAGSGR</sequence>
<accession>A0ABW4GJJ4</accession>